<name>A0A428KAN4_9BACT</name>
<evidence type="ECO:0000313" key="3">
    <source>
        <dbReference type="Proteomes" id="UP000270291"/>
    </source>
</evidence>
<dbReference type="AlphaFoldDB" id="A0A428KAN4"/>
<dbReference type="RefSeq" id="WP_125437600.1">
    <property type="nucleotide sequence ID" value="NZ_RWIU01000003.1"/>
</dbReference>
<sequence length="300" mass="32822">MEKYPEDLKRRSTLRQYFKEGTMPTEESFAHLIDSSVNRLDDGFYKHPQLGLQMGAAEGRAGAGVGLRLLSFYRNLQQLQNQCATWVMSLLTPAPEDGAPLGLGFSEPQERHEPDGTPTGEAPPVRLFLAPGGNVGIGTTQPTERLSVAGFVGSTGRMGTFQHEPAGTTAAPNTGQTQAAPAEVAADGEWHDIISGLQGLWAFEIVAAAYGPHRSGTYAMAHTIALGVHGQRQRIVPHRAAYRGWRQQLQFCWHIERAATAEEPVPVYGLKMRTRKSFGPEATIVYHITCLFNNCQPQGW</sequence>
<dbReference type="EMBL" id="RWIU01000003">
    <property type="protein sequence ID" value="RSK43441.1"/>
    <property type="molecule type" value="Genomic_DNA"/>
</dbReference>
<evidence type="ECO:0000256" key="1">
    <source>
        <dbReference type="SAM" id="MobiDB-lite"/>
    </source>
</evidence>
<feature type="region of interest" description="Disordered" evidence="1">
    <location>
        <begin position="98"/>
        <end position="123"/>
    </location>
</feature>
<keyword evidence="3" id="KW-1185">Reference proteome</keyword>
<organism evidence="2 3">
    <name type="scientific">Hymenobacter perfusus</name>
    <dbReference type="NCBI Taxonomy" id="1236770"/>
    <lineage>
        <taxon>Bacteria</taxon>
        <taxon>Pseudomonadati</taxon>
        <taxon>Bacteroidota</taxon>
        <taxon>Cytophagia</taxon>
        <taxon>Cytophagales</taxon>
        <taxon>Hymenobacteraceae</taxon>
        <taxon>Hymenobacter</taxon>
    </lineage>
</organism>
<gene>
    <name evidence="2" type="ORF">EI293_11135</name>
</gene>
<dbReference type="Proteomes" id="UP000270291">
    <property type="component" value="Unassembled WGS sequence"/>
</dbReference>
<protein>
    <submittedName>
        <fullName evidence="2">Uncharacterized protein</fullName>
    </submittedName>
</protein>
<accession>A0A428KAN4</accession>
<proteinExistence type="predicted"/>
<reference evidence="2 3" key="1">
    <citation type="submission" date="2018-12" db="EMBL/GenBank/DDBJ databases">
        <authorList>
            <person name="Feng G."/>
            <person name="Zhu H."/>
        </authorList>
    </citation>
    <scope>NUCLEOTIDE SEQUENCE [LARGE SCALE GENOMIC DNA]</scope>
    <source>
        <strain evidence="2 3">LMG 26000</strain>
    </source>
</reference>
<dbReference type="OrthoDB" id="9793307at2"/>
<comment type="caution">
    <text evidence="2">The sequence shown here is derived from an EMBL/GenBank/DDBJ whole genome shotgun (WGS) entry which is preliminary data.</text>
</comment>
<evidence type="ECO:0000313" key="2">
    <source>
        <dbReference type="EMBL" id="RSK43441.1"/>
    </source>
</evidence>